<proteinExistence type="predicted"/>
<dbReference type="Proteomes" id="UP001180536">
    <property type="component" value="Unassembled WGS sequence"/>
</dbReference>
<evidence type="ECO:0000256" key="3">
    <source>
        <dbReference type="ARBA" id="ARBA00022679"/>
    </source>
</evidence>
<keyword evidence="3" id="KW-0808">Transferase</keyword>
<keyword evidence="10" id="KW-1185">Reference proteome</keyword>
<dbReference type="Pfam" id="PF00884">
    <property type="entry name" value="Sulfatase"/>
    <property type="match status" value="1"/>
</dbReference>
<dbReference type="RefSeq" id="WP_056875575.1">
    <property type="nucleotide sequence ID" value="NZ_JAVDXQ010000009.1"/>
</dbReference>
<evidence type="ECO:0000256" key="4">
    <source>
        <dbReference type="ARBA" id="ARBA00022692"/>
    </source>
</evidence>
<evidence type="ECO:0000256" key="1">
    <source>
        <dbReference type="ARBA" id="ARBA00004651"/>
    </source>
</evidence>
<dbReference type="InterPro" id="IPR000917">
    <property type="entry name" value="Sulfatase_N"/>
</dbReference>
<dbReference type="PANTHER" id="PTHR30443">
    <property type="entry name" value="INNER MEMBRANE PROTEIN"/>
    <property type="match status" value="1"/>
</dbReference>
<evidence type="ECO:0000256" key="7">
    <source>
        <dbReference type="SAM" id="Phobius"/>
    </source>
</evidence>
<evidence type="ECO:0000313" key="10">
    <source>
        <dbReference type="Proteomes" id="UP001180536"/>
    </source>
</evidence>
<protein>
    <submittedName>
        <fullName evidence="9">Glucan phosphoethanolaminetransferase (Alkaline phosphatase superfamily)</fullName>
    </submittedName>
</protein>
<dbReference type="InterPro" id="IPR058130">
    <property type="entry name" value="PEA_transf_C"/>
</dbReference>
<keyword evidence="6 7" id="KW-0472">Membrane</keyword>
<evidence type="ECO:0000259" key="8">
    <source>
        <dbReference type="Pfam" id="PF00884"/>
    </source>
</evidence>
<comment type="caution">
    <text evidence="9">The sequence shown here is derived from an EMBL/GenBank/DDBJ whole genome shotgun (WGS) entry which is preliminary data.</text>
</comment>
<name>A0ABU1ZG67_9BURK</name>
<gene>
    <name evidence="9" type="ORF">J2X16_005000</name>
</gene>
<keyword evidence="5 7" id="KW-1133">Transmembrane helix</keyword>
<feature type="domain" description="Sulfatase N-terminal" evidence="8">
    <location>
        <begin position="222"/>
        <end position="500"/>
    </location>
</feature>
<dbReference type="InterPro" id="IPR040423">
    <property type="entry name" value="PEA_transferase"/>
</dbReference>
<dbReference type="EMBL" id="JAVDXQ010000009">
    <property type="protein sequence ID" value="MDR7299630.1"/>
    <property type="molecule type" value="Genomic_DNA"/>
</dbReference>
<comment type="subcellular location">
    <subcellularLocation>
        <location evidence="1">Cell membrane</location>
        <topology evidence="1">Multi-pass membrane protein</topology>
    </subcellularLocation>
</comment>
<evidence type="ECO:0000313" key="9">
    <source>
        <dbReference type="EMBL" id="MDR7299630.1"/>
    </source>
</evidence>
<reference evidence="9 10" key="1">
    <citation type="submission" date="2023-07" db="EMBL/GenBank/DDBJ databases">
        <title>Sorghum-associated microbial communities from plants grown in Nebraska, USA.</title>
        <authorList>
            <person name="Schachtman D."/>
        </authorList>
    </citation>
    <scope>NUCLEOTIDE SEQUENCE [LARGE SCALE GENOMIC DNA]</scope>
    <source>
        <strain evidence="9 10">BE310</strain>
    </source>
</reference>
<keyword evidence="2" id="KW-1003">Cell membrane</keyword>
<feature type="transmembrane region" description="Helical" evidence="7">
    <location>
        <begin position="63"/>
        <end position="86"/>
    </location>
</feature>
<feature type="transmembrane region" description="Helical" evidence="7">
    <location>
        <begin position="106"/>
        <end position="130"/>
    </location>
</feature>
<organism evidence="9 10">
    <name type="scientific">Pelomonas aquatica</name>
    <dbReference type="NCBI Taxonomy" id="431058"/>
    <lineage>
        <taxon>Bacteria</taxon>
        <taxon>Pseudomonadati</taxon>
        <taxon>Pseudomonadota</taxon>
        <taxon>Betaproteobacteria</taxon>
        <taxon>Burkholderiales</taxon>
        <taxon>Sphaerotilaceae</taxon>
        <taxon>Roseateles</taxon>
    </lineage>
</organism>
<feature type="transmembrane region" description="Helical" evidence="7">
    <location>
        <begin position="36"/>
        <end position="56"/>
    </location>
</feature>
<evidence type="ECO:0000256" key="5">
    <source>
        <dbReference type="ARBA" id="ARBA00022989"/>
    </source>
</evidence>
<keyword evidence="4 7" id="KW-0812">Transmembrane</keyword>
<sequence>MFRRIRRLFSSALPFLYLLSPGLVAAFGPGQIVNADERFAVFALSMWQLAMLLVVLGSPRRVLLGALPVAVLVPPYVYFCLKFGSVPGDAMVAAIMYTSPAQSVEVVAAFGATALVAWLAVVLMYILIAWRTDASWRMPMAGRKAGIAVLLGVVGVMLLLRELAPQAVELPPVFEPDNIARVFPGNLARSALRARERLSPPSRWTSVDGKARPEWRDQSLLVVFVIGESVRPDHLSLYGYPRETTPNLRAMSDALIQFSDVASTAHFTFMAVTNLVSIKTPDGPASLVKTFSQAGFATAWLSNQERTFLSEGADQTAHANGPFDFHFRRDSALLTPFVSFTRQAGPRQFIVLHMNGSHFPYEERYGADAKRFSPTLGDRQLSGHPGPEHKTEAINSYDNTLVELDRFLGSLFHVLKSETRPALLVFTSDHGENLFDDSRNRFMHALQTPSSWDTQVPLIIWSNAAYQALNPGAIERLRMRTAEPVGHRDLFPTLLDLAGIDWAHAARHVGLASSSWLPHERLLETFDGLGPDFDELRRTERLRGFAAKRSKLTQNVTSH</sequence>
<dbReference type="InterPro" id="IPR017850">
    <property type="entry name" value="Alkaline_phosphatase_core_sf"/>
</dbReference>
<dbReference type="PANTHER" id="PTHR30443:SF0">
    <property type="entry name" value="PHOSPHOETHANOLAMINE TRANSFERASE EPTA"/>
    <property type="match status" value="1"/>
</dbReference>
<feature type="transmembrane region" description="Helical" evidence="7">
    <location>
        <begin position="142"/>
        <end position="160"/>
    </location>
</feature>
<dbReference type="SUPFAM" id="SSF53649">
    <property type="entry name" value="Alkaline phosphatase-like"/>
    <property type="match status" value="1"/>
</dbReference>
<accession>A0ABU1ZG67</accession>
<dbReference type="CDD" id="cd16017">
    <property type="entry name" value="LptA"/>
    <property type="match status" value="1"/>
</dbReference>
<evidence type="ECO:0000256" key="6">
    <source>
        <dbReference type="ARBA" id="ARBA00023136"/>
    </source>
</evidence>
<evidence type="ECO:0000256" key="2">
    <source>
        <dbReference type="ARBA" id="ARBA00022475"/>
    </source>
</evidence>
<dbReference type="Gene3D" id="3.40.720.10">
    <property type="entry name" value="Alkaline Phosphatase, subunit A"/>
    <property type="match status" value="1"/>
</dbReference>